<dbReference type="EMBL" id="FNRY01000001">
    <property type="protein sequence ID" value="SEB88382.1"/>
    <property type="molecule type" value="Genomic_DNA"/>
</dbReference>
<keyword evidence="2" id="KW-1185">Reference proteome</keyword>
<dbReference type="AlphaFoldDB" id="A0A1H4N1A2"/>
<dbReference type="InterPro" id="IPR003448">
    <property type="entry name" value="Mopterin_biosynth_MoaE"/>
</dbReference>
<reference evidence="1 2" key="1">
    <citation type="submission" date="2016-10" db="EMBL/GenBank/DDBJ databases">
        <authorList>
            <person name="de Groot N.N."/>
        </authorList>
    </citation>
    <scope>NUCLEOTIDE SEQUENCE [LARGE SCALE GENOMIC DNA]</scope>
    <source>
        <strain evidence="1 2">DSM 21799</strain>
    </source>
</reference>
<evidence type="ECO:0000313" key="1">
    <source>
        <dbReference type="EMBL" id="SEB88382.1"/>
    </source>
</evidence>
<gene>
    <name evidence="1" type="ORF">SAMN04489806_2032</name>
</gene>
<proteinExistence type="predicted"/>
<dbReference type="Proteomes" id="UP000199183">
    <property type="component" value="Unassembled WGS sequence"/>
</dbReference>
<organism evidence="1 2">
    <name type="scientific">Paramicrobacterium humi</name>
    <dbReference type="NCBI Taxonomy" id="640635"/>
    <lineage>
        <taxon>Bacteria</taxon>
        <taxon>Bacillati</taxon>
        <taxon>Actinomycetota</taxon>
        <taxon>Actinomycetes</taxon>
        <taxon>Micrococcales</taxon>
        <taxon>Microbacteriaceae</taxon>
        <taxon>Paramicrobacterium</taxon>
    </lineage>
</organism>
<dbReference type="RefSeq" id="WP_091183468.1">
    <property type="nucleotide sequence ID" value="NZ_FNRY01000001.1"/>
</dbReference>
<dbReference type="GO" id="GO:0006777">
    <property type="term" value="P:Mo-molybdopterin cofactor biosynthetic process"/>
    <property type="evidence" value="ECO:0007669"/>
    <property type="project" value="InterPro"/>
</dbReference>
<dbReference type="Pfam" id="PF02391">
    <property type="entry name" value="MoaE"/>
    <property type="match status" value="1"/>
</dbReference>
<dbReference type="OrthoDB" id="9794429at2"/>
<sequence length="144" mass="15053">MIAFARVSDADLDPAAHLDAVAAPEQGATALFVGTVRDNDPDAAGRVVRLDYSAHPDAERILAEIAAGLDGPGLRIAVSHRVGSLDVGGLAIVAAVSSVHRADAFDVSRALVERVKAELPVWKKQVESDGSSSWVGLGRLAREH</sequence>
<dbReference type="STRING" id="640635.SAMN04489806_2032"/>
<evidence type="ECO:0000313" key="2">
    <source>
        <dbReference type="Proteomes" id="UP000199183"/>
    </source>
</evidence>
<dbReference type="SUPFAM" id="SSF54690">
    <property type="entry name" value="Molybdopterin synthase subunit MoaE"/>
    <property type="match status" value="1"/>
</dbReference>
<accession>A0A1H4N1A2</accession>
<protein>
    <submittedName>
        <fullName evidence="1">Molybdopterin synthase subunit MoaE</fullName>
    </submittedName>
</protein>
<dbReference type="PANTHER" id="PTHR23404">
    <property type="entry name" value="MOLYBDOPTERIN SYNTHASE RELATED"/>
    <property type="match status" value="1"/>
</dbReference>
<dbReference type="CDD" id="cd00756">
    <property type="entry name" value="MoaE"/>
    <property type="match status" value="1"/>
</dbReference>
<dbReference type="Gene3D" id="3.90.1170.40">
    <property type="entry name" value="Molybdopterin biosynthesis MoaE subunit"/>
    <property type="match status" value="1"/>
</dbReference>
<dbReference type="InterPro" id="IPR036563">
    <property type="entry name" value="MoaE_sf"/>
</dbReference>
<name>A0A1H4N1A2_9MICO</name>